<evidence type="ECO:0000313" key="2">
    <source>
        <dbReference type="Proteomes" id="UP001497516"/>
    </source>
</evidence>
<keyword evidence="2" id="KW-1185">Reference proteome</keyword>
<protein>
    <submittedName>
        <fullName evidence="1">Uncharacterized protein</fullName>
    </submittedName>
</protein>
<name>A0AAV2E351_9ROSI</name>
<dbReference type="Proteomes" id="UP001497516">
    <property type="component" value="Chromosome 4"/>
</dbReference>
<organism evidence="1 2">
    <name type="scientific">Linum trigynum</name>
    <dbReference type="NCBI Taxonomy" id="586398"/>
    <lineage>
        <taxon>Eukaryota</taxon>
        <taxon>Viridiplantae</taxon>
        <taxon>Streptophyta</taxon>
        <taxon>Embryophyta</taxon>
        <taxon>Tracheophyta</taxon>
        <taxon>Spermatophyta</taxon>
        <taxon>Magnoliopsida</taxon>
        <taxon>eudicotyledons</taxon>
        <taxon>Gunneridae</taxon>
        <taxon>Pentapetalae</taxon>
        <taxon>rosids</taxon>
        <taxon>fabids</taxon>
        <taxon>Malpighiales</taxon>
        <taxon>Linaceae</taxon>
        <taxon>Linum</taxon>
    </lineage>
</organism>
<evidence type="ECO:0000313" key="1">
    <source>
        <dbReference type="EMBL" id="CAL1380173.1"/>
    </source>
</evidence>
<gene>
    <name evidence="1" type="ORF">LTRI10_LOCUS21637</name>
</gene>
<accession>A0AAV2E351</accession>
<sequence length="108" mass="12407">MSGTKTNFPTDPWIPSIPSFSLRDYILPPSRVSDWINQDTRSWDVEAIRGVLDESTTEAIMQIPVGPAEAHDGWVWKHNKNGNYSTKSAYHAFRERRDHPVADSEIFY</sequence>
<reference evidence="1 2" key="1">
    <citation type="submission" date="2024-04" db="EMBL/GenBank/DDBJ databases">
        <authorList>
            <person name="Fracassetti M."/>
        </authorList>
    </citation>
    <scope>NUCLEOTIDE SEQUENCE [LARGE SCALE GENOMIC DNA]</scope>
</reference>
<dbReference type="EMBL" id="OZ034817">
    <property type="protein sequence ID" value="CAL1380173.1"/>
    <property type="molecule type" value="Genomic_DNA"/>
</dbReference>
<dbReference type="AlphaFoldDB" id="A0AAV2E351"/>
<proteinExistence type="predicted"/>